<dbReference type="PANTHER" id="PTHR43467">
    <property type="entry name" value="COBALT-PRECORRIN-2 C(20)-METHYLTRANSFERASE"/>
    <property type="match status" value="1"/>
</dbReference>
<feature type="domain" description="Tetrapyrrole methylase" evidence="7">
    <location>
        <begin position="4"/>
        <end position="220"/>
    </location>
</feature>
<dbReference type="PIRSF" id="PIRSF036525">
    <property type="entry name" value="CobF"/>
    <property type="match status" value="1"/>
</dbReference>
<keyword evidence="2" id="KW-0169">Cobalamin biosynthesis</keyword>
<dbReference type="EMBL" id="JACIDS010000003">
    <property type="protein sequence ID" value="MBB3931104.1"/>
    <property type="molecule type" value="Genomic_DNA"/>
</dbReference>
<dbReference type="InterPro" id="IPR035996">
    <property type="entry name" value="4pyrrol_Methylase_sf"/>
</dbReference>
<dbReference type="InterPro" id="IPR000878">
    <property type="entry name" value="4pyrrol_Mease"/>
</dbReference>
<accession>A0A840AP16</accession>
<dbReference type="GO" id="GO:0043819">
    <property type="term" value="F:precorrin-6A synthase (deacetylating) activity"/>
    <property type="evidence" value="ECO:0007669"/>
    <property type="project" value="UniProtKB-EC"/>
</dbReference>
<dbReference type="PANTHER" id="PTHR43467:SF1">
    <property type="entry name" value="PRECORRIN-6A SYNTHASE [DEACETYLATING]"/>
    <property type="match status" value="1"/>
</dbReference>
<gene>
    <name evidence="8" type="ORF">GGR25_002154</name>
</gene>
<dbReference type="Gene3D" id="3.40.1010.10">
    <property type="entry name" value="Cobalt-precorrin-4 Transmethylase, Domain 1"/>
    <property type="match status" value="1"/>
</dbReference>
<keyword evidence="9" id="KW-1185">Reference proteome</keyword>
<evidence type="ECO:0000313" key="8">
    <source>
        <dbReference type="EMBL" id="MBB3931104.1"/>
    </source>
</evidence>
<dbReference type="GO" id="GO:0032259">
    <property type="term" value="P:methylation"/>
    <property type="evidence" value="ECO:0007669"/>
    <property type="project" value="UniProtKB-KW"/>
</dbReference>
<dbReference type="Proteomes" id="UP000553963">
    <property type="component" value="Unassembled WGS sequence"/>
</dbReference>
<protein>
    <recommendedName>
        <fullName evidence="6">Precorrin-6A synthase [deacetylating]</fullName>
        <ecNumber evidence="6">2.1.1.152</ecNumber>
    </recommendedName>
</protein>
<evidence type="ECO:0000313" key="9">
    <source>
        <dbReference type="Proteomes" id="UP000553963"/>
    </source>
</evidence>
<evidence type="ECO:0000256" key="3">
    <source>
        <dbReference type="ARBA" id="ARBA00022603"/>
    </source>
</evidence>
<keyword evidence="5 6" id="KW-0949">S-adenosyl-L-methionine</keyword>
<dbReference type="CDD" id="cd11643">
    <property type="entry name" value="Precorrin-6A-synthase"/>
    <property type="match status" value="1"/>
</dbReference>
<organism evidence="8 9">
    <name type="scientific">Kaistia hirudinis</name>
    <dbReference type="NCBI Taxonomy" id="1293440"/>
    <lineage>
        <taxon>Bacteria</taxon>
        <taxon>Pseudomonadati</taxon>
        <taxon>Pseudomonadota</taxon>
        <taxon>Alphaproteobacteria</taxon>
        <taxon>Hyphomicrobiales</taxon>
        <taxon>Kaistiaceae</taxon>
        <taxon>Kaistia</taxon>
    </lineage>
</organism>
<dbReference type="SUPFAM" id="SSF53790">
    <property type="entry name" value="Tetrapyrrole methylase"/>
    <property type="match status" value="1"/>
</dbReference>
<dbReference type="EC" id="2.1.1.152" evidence="6"/>
<reference evidence="8 9" key="1">
    <citation type="submission" date="2020-08" db="EMBL/GenBank/DDBJ databases">
        <title>Genomic Encyclopedia of Type Strains, Phase IV (KMG-IV): sequencing the most valuable type-strain genomes for metagenomic binning, comparative biology and taxonomic classification.</title>
        <authorList>
            <person name="Goeker M."/>
        </authorList>
    </citation>
    <scope>NUCLEOTIDE SEQUENCE [LARGE SCALE GENOMIC DNA]</scope>
    <source>
        <strain evidence="8 9">DSM 25966</strain>
    </source>
</reference>
<dbReference type="RefSeq" id="WP_183398778.1">
    <property type="nucleotide sequence ID" value="NZ_JACIDS010000003.1"/>
</dbReference>
<dbReference type="Gene3D" id="3.30.950.10">
    <property type="entry name" value="Methyltransferase, Cobalt-precorrin-4 Transmethylase, Domain 2"/>
    <property type="match status" value="1"/>
</dbReference>
<evidence type="ECO:0000259" key="7">
    <source>
        <dbReference type="Pfam" id="PF00590"/>
    </source>
</evidence>
<evidence type="ECO:0000256" key="5">
    <source>
        <dbReference type="ARBA" id="ARBA00022691"/>
    </source>
</evidence>
<comment type="catalytic activity">
    <reaction evidence="6">
        <text>precorrin-5 + S-adenosyl-L-methionine + H2O = precorrin-6A + acetate + S-adenosyl-L-homocysteine + 2 H(+)</text>
        <dbReference type="Rhea" id="RHEA:18261"/>
        <dbReference type="ChEBI" id="CHEBI:15377"/>
        <dbReference type="ChEBI" id="CHEBI:15378"/>
        <dbReference type="ChEBI" id="CHEBI:30089"/>
        <dbReference type="ChEBI" id="CHEBI:57856"/>
        <dbReference type="ChEBI" id="CHEBI:59789"/>
        <dbReference type="ChEBI" id="CHEBI:77871"/>
        <dbReference type="ChEBI" id="CHEBI:77872"/>
        <dbReference type="EC" id="2.1.1.152"/>
    </reaction>
</comment>
<dbReference type="Pfam" id="PF00590">
    <property type="entry name" value="TP_methylase"/>
    <property type="match status" value="1"/>
</dbReference>
<proteinExistence type="predicted"/>
<comment type="caution">
    <text evidence="8">The sequence shown here is derived from an EMBL/GenBank/DDBJ whole genome shotgun (WGS) entry which is preliminary data.</text>
</comment>
<keyword evidence="4 6" id="KW-0808">Transferase</keyword>
<evidence type="ECO:0000256" key="1">
    <source>
        <dbReference type="ARBA" id="ARBA00004953"/>
    </source>
</evidence>
<evidence type="ECO:0000256" key="4">
    <source>
        <dbReference type="ARBA" id="ARBA00022679"/>
    </source>
</evidence>
<sequence length="250" mass="27125">MRRILVIGIGAGNPDYVTVQAIDAMNRADVFFLPDKGSEKAGLRALRLEILERFVRNPTPRLVDIAVPSRAKSERYLDDVDAWHGALAAAYRAAIEAALPEGGTGALLVWGDPALYDSMIRLVERIEAGGLALACEVIPGISSVQALAAGHRIALNRIGAPVLLTTGRRVAQATPEEDFVVLLDGEETFARAELAEHEVWWGAYLGTPDEVLVTGRAGDVAAEISALRKRLRAAKGWIMDTYLARRHRPD</sequence>
<dbReference type="GO" id="GO:0009236">
    <property type="term" value="P:cobalamin biosynthetic process"/>
    <property type="evidence" value="ECO:0007669"/>
    <property type="project" value="UniProtKB-KW"/>
</dbReference>
<dbReference type="InterPro" id="IPR012797">
    <property type="entry name" value="CobF"/>
</dbReference>
<dbReference type="InterPro" id="IPR014776">
    <property type="entry name" value="4pyrrole_Mease_sub2"/>
</dbReference>
<dbReference type="AlphaFoldDB" id="A0A840AP16"/>
<comment type="function">
    <text evidence="6">Catalyzes the methylation of C-1 in precorrin-5 and the subsequent extrusion of acetic acid from the resulting intermediate to form cobalt-precorrin-6A.</text>
</comment>
<dbReference type="InterPro" id="IPR014777">
    <property type="entry name" value="4pyrrole_Mease_sub1"/>
</dbReference>
<keyword evidence="3 6" id="KW-0489">Methyltransferase</keyword>
<name>A0A840AP16_9HYPH</name>
<evidence type="ECO:0000256" key="2">
    <source>
        <dbReference type="ARBA" id="ARBA00022573"/>
    </source>
</evidence>
<comment type="pathway">
    <text evidence="1">Cofactor biosynthesis; adenosylcobalamin biosynthesis.</text>
</comment>
<dbReference type="NCBIfam" id="TIGR02434">
    <property type="entry name" value="CobF"/>
    <property type="match status" value="1"/>
</dbReference>
<evidence type="ECO:0000256" key="6">
    <source>
        <dbReference type="PIRNR" id="PIRNR036525"/>
    </source>
</evidence>